<organism evidence="1 2">
    <name type="scientific">Cladophialophora bantiana (strain ATCC 10958 / CBS 173.52 / CDC B-1940 / NIH 8579)</name>
    <name type="common">Xylohypha bantiana</name>
    <dbReference type="NCBI Taxonomy" id="1442370"/>
    <lineage>
        <taxon>Eukaryota</taxon>
        <taxon>Fungi</taxon>
        <taxon>Dikarya</taxon>
        <taxon>Ascomycota</taxon>
        <taxon>Pezizomycotina</taxon>
        <taxon>Eurotiomycetes</taxon>
        <taxon>Chaetothyriomycetidae</taxon>
        <taxon>Chaetothyriales</taxon>
        <taxon>Herpotrichiellaceae</taxon>
        <taxon>Cladophialophora</taxon>
    </lineage>
</organism>
<evidence type="ECO:0000313" key="1">
    <source>
        <dbReference type="EMBL" id="KIW86927.1"/>
    </source>
</evidence>
<reference evidence="1" key="1">
    <citation type="submission" date="2015-01" db="EMBL/GenBank/DDBJ databases">
        <title>The Genome Sequence of Cladophialophora bantiana CBS 173.52.</title>
        <authorList>
            <consortium name="The Broad Institute Genomics Platform"/>
            <person name="Cuomo C."/>
            <person name="de Hoog S."/>
            <person name="Gorbushina A."/>
            <person name="Stielow B."/>
            <person name="Teixiera M."/>
            <person name="Abouelleil A."/>
            <person name="Chapman S.B."/>
            <person name="Priest M."/>
            <person name="Young S.K."/>
            <person name="Wortman J."/>
            <person name="Nusbaum C."/>
            <person name="Birren B."/>
        </authorList>
    </citation>
    <scope>NUCLEOTIDE SEQUENCE [LARGE SCALE GENOMIC DNA]</scope>
    <source>
        <strain evidence="1">CBS 173.52</strain>
    </source>
</reference>
<dbReference type="AlphaFoldDB" id="A0A0D2FJQ3"/>
<dbReference type="RefSeq" id="XP_016613596.1">
    <property type="nucleotide sequence ID" value="XM_016770098.1"/>
</dbReference>
<name>A0A0D2FJQ3_CLAB1</name>
<sequence length="300" mass="34350">MQRNQSFLAGYLKLSDTHELLLLLQQMKATVTHFITLKKQGFGVPEVKANSTFSFDHIVKEISKGDKAHASWQKLAEVSTRDQLDFDNDPCFEKFRGAPRTNKQTFPKVAYVAQTYKIIKRFRAYFPESFEKEQPGQVRWGLATANDFHRAFSLLRYAITCYEKQAFPKFGRKKPAPVRYLTEREVQLLQSDPLSSGKELDIQNLKSEMAILWRDQDLDSLDATERLNIADMKITEDTLDKLVADDDLLTDMTKKLSKKPKSKSPTGANVRAPIDEDTLKVFLQTLIDHCHIAHDAFSTS</sequence>
<dbReference type="HOGENOM" id="CLU_927501_0_0_1"/>
<dbReference type="VEuPathDB" id="FungiDB:Z519_12392"/>
<dbReference type="Proteomes" id="UP000053789">
    <property type="component" value="Unassembled WGS sequence"/>
</dbReference>
<gene>
    <name evidence="1" type="ORF">Z519_12392</name>
</gene>
<keyword evidence="2" id="KW-1185">Reference proteome</keyword>
<proteinExistence type="predicted"/>
<protein>
    <submittedName>
        <fullName evidence="1">Uncharacterized protein</fullName>
    </submittedName>
</protein>
<dbReference type="GeneID" id="27705320"/>
<accession>A0A0D2FJQ3</accession>
<dbReference type="EMBL" id="KN847008">
    <property type="protein sequence ID" value="KIW86927.1"/>
    <property type="molecule type" value="Genomic_DNA"/>
</dbReference>
<evidence type="ECO:0000313" key="2">
    <source>
        <dbReference type="Proteomes" id="UP000053789"/>
    </source>
</evidence>